<evidence type="ECO:0000256" key="3">
    <source>
        <dbReference type="ARBA" id="ARBA00022824"/>
    </source>
</evidence>
<evidence type="ECO:0000256" key="7">
    <source>
        <dbReference type="SAM" id="Phobius"/>
    </source>
</evidence>
<dbReference type="PANTHER" id="PTHR31394:SF1">
    <property type="entry name" value="TRANSMEMBRANE PROTEIN 199"/>
    <property type="match status" value="1"/>
</dbReference>
<organism evidence="8 9">
    <name type="scientific">Diplogelasinospora grovesii</name>
    <dbReference type="NCBI Taxonomy" id="303347"/>
    <lineage>
        <taxon>Eukaryota</taxon>
        <taxon>Fungi</taxon>
        <taxon>Dikarya</taxon>
        <taxon>Ascomycota</taxon>
        <taxon>Pezizomycotina</taxon>
        <taxon>Sordariomycetes</taxon>
        <taxon>Sordariomycetidae</taxon>
        <taxon>Sordariales</taxon>
        <taxon>Diplogelasinosporaceae</taxon>
        <taxon>Diplogelasinospora</taxon>
    </lineage>
</organism>
<dbReference type="InterPro" id="IPR021013">
    <property type="entry name" value="ATPase_Vma12"/>
</dbReference>
<comment type="subcellular location">
    <subcellularLocation>
        <location evidence="1">Endoplasmic reticulum membrane</location>
        <topology evidence="1">Multi-pass membrane protein</topology>
    </subcellularLocation>
</comment>
<feature type="compositionally biased region" description="Basic and acidic residues" evidence="6">
    <location>
        <begin position="24"/>
        <end position="36"/>
    </location>
</feature>
<gene>
    <name evidence="8" type="ORF">QBC46DRAFT_393408</name>
</gene>
<keyword evidence="3" id="KW-0256">Endoplasmic reticulum</keyword>
<feature type="compositionally biased region" description="Basic and acidic residues" evidence="6">
    <location>
        <begin position="259"/>
        <end position="274"/>
    </location>
</feature>
<keyword evidence="4 7" id="KW-1133">Transmembrane helix</keyword>
<feature type="transmembrane region" description="Helical" evidence="7">
    <location>
        <begin position="168"/>
        <end position="190"/>
    </location>
</feature>
<evidence type="ECO:0000256" key="6">
    <source>
        <dbReference type="SAM" id="MobiDB-lite"/>
    </source>
</evidence>
<dbReference type="GO" id="GO:0070072">
    <property type="term" value="P:vacuolar proton-transporting V-type ATPase complex assembly"/>
    <property type="evidence" value="ECO:0007669"/>
    <property type="project" value="InterPro"/>
</dbReference>
<protein>
    <submittedName>
        <fullName evidence="8">Endoplasmic reticulum-based factor for assembly of V-ATPase-domain-containing protein</fullName>
    </submittedName>
</protein>
<dbReference type="PANTHER" id="PTHR31394">
    <property type="entry name" value="TRANSMEMBRANE PROTEIN 199"/>
    <property type="match status" value="1"/>
</dbReference>
<dbReference type="GO" id="GO:0005789">
    <property type="term" value="C:endoplasmic reticulum membrane"/>
    <property type="evidence" value="ECO:0007669"/>
    <property type="project" value="UniProtKB-SubCell"/>
</dbReference>
<keyword evidence="9" id="KW-1185">Reference proteome</keyword>
<evidence type="ECO:0000256" key="1">
    <source>
        <dbReference type="ARBA" id="ARBA00004477"/>
    </source>
</evidence>
<dbReference type="AlphaFoldDB" id="A0AAN6S229"/>
<keyword evidence="2 7" id="KW-0812">Transmembrane</keyword>
<name>A0AAN6S229_9PEZI</name>
<dbReference type="Pfam" id="PF11712">
    <property type="entry name" value="Vma12"/>
    <property type="match status" value="1"/>
</dbReference>
<evidence type="ECO:0000256" key="2">
    <source>
        <dbReference type="ARBA" id="ARBA00022692"/>
    </source>
</evidence>
<feature type="transmembrane region" description="Helical" evidence="7">
    <location>
        <begin position="196"/>
        <end position="219"/>
    </location>
</feature>
<evidence type="ECO:0000313" key="9">
    <source>
        <dbReference type="Proteomes" id="UP001303473"/>
    </source>
</evidence>
<feature type="region of interest" description="Disordered" evidence="6">
    <location>
        <begin position="247"/>
        <end position="274"/>
    </location>
</feature>
<evidence type="ECO:0000313" key="8">
    <source>
        <dbReference type="EMBL" id="KAK3937158.1"/>
    </source>
</evidence>
<feature type="region of interest" description="Disordered" evidence="6">
    <location>
        <begin position="18"/>
        <end position="50"/>
    </location>
</feature>
<evidence type="ECO:0000256" key="5">
    <source>
        <dbReference type="ARBA" id="ARBA00023136"/>
    </source>
</evidence>
<evidence type="ECO:0000256" key="4">
    <source>
        <dbReference type="ARBA" id="ARBA00022989"/>
    </source>
</evidence>
<feature type="region of interest" description="Disordered" evidence="6">
    <location>
        <begin position="105"/>
        <end position="128"/>
    </location>
</feature>
<reference evidence="9" key="1">
    <citation type="journal article" date="2023" name="Mol. Phylogenet. Evol.">
        <title>Genome-scale phylogeny and comparative genomics of the fungal order Sordariales.</title>
        <authorList>
            <person name="Hensen N."/>
            <person name="Bonometti L."/>
            <person name="Westerberg I."/>
            <person name="Brannstrom I.O."/>
            <person name="Guillou S."/>
            <person name="Cros-Aarteil S."/>
            <person name="Calhoun S."/>
            <person name="Haridas S."/>
            <person name="Kuo A."/>
            <person name="Mondo S."/>
            <person name="Pangilinan J."/>
            <person name="Riley R."/>
            <person name="LaButti K."/>
            <person name="Andreopoulos B."/>
            <person name="Lipzen A."/>
            <person name="Chen C."/>
            <person name="Yan M."/>
            <person name="Daum C."/>
            <person name="Ng V."/>
            <person name="Clum A."/>
            <person name="Steindorff A."/>
            <person name="Ohm R.A."/>
            <person name="Martin F."/>
            <person name="Silar P."/>
            <person name="Natvig D.O."/>
            <person name="Lalanne C."/>
            <person name="Gautier V."/>
            <person name="Ament-Velasquez S.L."/>
            <person name="Kruys A."/>
            <person name="Hutchinson M.I."/>
            <person name="Powell A.J."/>
            <person name="Barry K."/>
            <person name="Miller A.N."/>
            <person name="Grigoriev I.V."/>
            <person name="Debuchy R."/>
            <person name="Gladieux P."/>
            <person name="Hiltunen Thoren M."/>
            <person name="Johannesson H."/>
        </authorList>
    </citation>
    <scope>NUCLEOTIDE SEQUENCE [LARGE SCALE GENOMIC DNA]</scope>
    <source>
        <strain evidence="9">CBS 340.73</strain>
    </source>
</reference>
<keyword evidence="5 7" id="KW-0472">Membrane</keyword>
<sequence>MVLLTITPSIVEALHTLNTSETSQKGKAEQLQREGEPSLESPSAGNPISHGQVVDLWKTLTNAGHSEYTLENLLKGSRVYIPPPPPKPEPSEEYKALMARLRREEEQRNYERMINPPPPTETFSQRFPGGTLHMGQAHAFAEVNRPTHASDLGDDDVTYNDVHRQVMLILNFLVSIVGVAATLWILARWWSTPARLFLAMGGSVLVGIAEVAVYSGYVWHLNEANKKDKKLKEVKEVVQTWVVGPDTDNAEEPLVVDSKSTDETNLRRRKKEPL</sequence>
<proteinExistence type="predicted"/>
<dbReference type="EMBL" id="MU853862">
    <property type="protein sequence ID" value="KAK3937158.1"/>
    <property type="molecule type" value="Genomic_DNA"/>
</dbReference>
<dbReference type="Proteomes" id="UP001303473">
    <property type="component" value="Unassembled WGS sequence"/>
</dbReference>
<comment type="caution">
    <text evidence="8">The sequence shown here is derived from an EMBL/GenBank/DDBJ whole genome shotgun (WGS) entry which is preliminary data.</text>
</comment>
<accession>A0AAN6S229</accession>